<reference evidence="2" key="1">
    <citation type="submission" date="2014-01" db="EMBL/GenBank/DDBJ databases">
        <title>The genome of the white-rot fungus Pycnoporus cinnabarinus: a basidiomycete model with a versatile arsenal for lignocellulosic biomass breakdown.</title>
        <authorList>
            <person name="Levasseur A."/>
            <person name="Lomascolo A."/>
            <person name="Ruiz-Duenas F.J."/>
            <person name="Uzan E."/>
            <person name="Piumi F."/>
            <person name="Kues U."/>
            <person name="Ram A.F.J."/>
            <person name="Murat C."/>
            <person name="Haon M."/>
            <person name="Benoit I."/>
            <person name="Arfi Y."/>
            <person name="Chevret D."/>
            <person name="Drula E."/>
            <person name="Kwon M.J."/>
            <person name="Gouret P."/>
            <person name="Lesage-Meessen L."/>
            <person name="Lombard V."/>
            <person name="Mariette J."/>
            <person name="Noirot C."/>
            <person name="Park J."/>
            <person name="Patyshakuliyeva A."/>
            <person name="Wieneger R.A.B."/>
            <person name="Wosten H.A.B."/>
            <person name="Martin F."/>
            <person name="Coutinho P.M."/>
            <person name="de Vries R."/>
            <person name="Martinez A.T."/>
            <person name="Klopp C."/>
            <person name="Pontarotti P."/>
            <person name="Henrissat B."/>
            <person name="Record E."/>
        </authorList>
    </citation>
    <scope>NUCLEOTIDE SEQUENCE [LARGE SCALE GENOMIC DNA]</scope>
    <source>
        <strain evidence="2">BRFM137</strain>
    </source>
</reference>
<gene>
    <name evidence="2" type="ORF">BN946_scf184402.g2</name>
</gene>
<feature type="region of interest" description="Disordered" evidence="1">
    <location>
        <begin position="87"/>
        <end position="131"/>
    </location>
</feature>
<organism evidence="2 3">
    <name type="scientific">Pycnoporus cinnabarinus</name>
    <name type="common">Cinnabar-red polypore</name>
    <name type="synonym">Trametes cinnabarina</name>
    <dbReference type="NCBI Taxonomy" id="5643"/>
    <lineage>
        <taxon>Eukaryota</taxon>
        <taxon>Fungi</taxon>
        <taxon>Dikarya</taxon>
        <taxon>Basidiomycota</taxon>
        <taxon>Agaricomycotina</taxon>
        <taxon>Agaricomycetes</taxon>
        <taxon>Polyporales</taxon>
        <taxon>Polyporaceae</taxon>
        <taxon>Trametes</taxon>
    </lineage>
</organism>
<evidence type="ECO:0000256" key="1">
    <source>
        <dbReference type="SAM" id="MobiDB-lite"/>
    </source>
</evidence>
<feature type="region of interest" description="Disordered" evidence="1">
    <location>
        <begin position="398"/>
        <end position="603"/>
    </location>
</feature>
<sequence length="966" mass="104061">MNASFLAADNALISQAPANPSYAVNAAFSATTSFTPCSDVSHAPKKASEVKGWSDSVKTVRICSGASCANVLEHDWPWKRCRTCKAGGTVQKMKHKGRDERPSLSNMGPPPPKQPNQLKRKISAPSPPVQHKHESILPTAAAFVHPDHLHVLQLPDTGALSSQWRSRPNHALLHLPLRPACIGAPHYGPNGEILTWLPVVVRGENREGDGPGHRAFEGHRGHVVAEPFVPPQSGRTPAESIVVSESSVPLPAEHVTVEGSRGVSTTPSEGDSTLNRVDPPPFKRKHTLPFLAPSRPKGRTCISSGCGRQIPANVKSEFCPDCGFILWRKQFRARVAGISASITSEPGSSEKPPNVSQDSCAEKGAASSSSRTSLRALLGEVMDVDEEDVPLALVVARKRSSVSAEQPTASPATPSSTTASEHSPAHPDVNNELVTPPTQPESRHITPPPTIPVPVALASPPQSANAADRKVTEVPPAPPAQGSIDPPAATSQQQLEVLPQPASSAVAPPTAASTPPVIEDGKGSDVHPHPSASSPSPPPTARPTLKIRIKIPKHLRRKRKNSLQRQLSWDSDLSDLTPLEDSTDEGESEVDSSMSGSEDEPLENRVGIVSRSQSHSNVDAPPSPLPSPPPIKHRGLCAAIGCANFLPDGSHWRICSKCRSADRKAKRHLKMRMPLAQEPDEEDEIKLPVNGDLTGYRKCVREWCDRMIPPEGQYRFKKCPSCLGELRSRTGVAIRRRRTSAADDDGDSAFLPSALAGTKHAKVAPESPISAKSPASPHDDIRLPNVPAYQHFAALLAAFHSRFGEFQVAQTHYLRFKAQQGDSTLGDSRRNRYPIVFRFDGEYSIVADPSRGVVDAVVQSVWQNVQAALRLSFTPVGVNAGPESSVVAILRCIYASQVSVPDALPSINISSASATPASESEVELRQESHQSIQIKMVGELQVCVAWDRRHKYFPGHRVLVRFRLVG</sequence>
<feature type="region of interest" description="Disordered" evidence="1">
    <location>
        <begin position="255"/>
        <end position="294"/>
    </location>
</feature>
<dbReference type="AlphaFoldDB" id="A0A060SRU3"/>
<feature type="region of interest" description="Disordered" evidence="1">
    <location>
        <begin position="342"/>
        <end position="371"/>
    </location>
</feature>
<evidence type="ECO:0000313" key="3">
    <source>
        <dbReference type="Proteomes" id="UP000029665"/>
    </source>
</evidence>
<feature type="compositionally biased region" description="Acidic residues" evidence="1">
    <location>
        <begin position="581"/>
        <end position="590"/>
    </location>
</feature>
<comment type="caution">
    <text evidence="2">The sequence shown here is derived from an EMBL/GenBank/DDBJ whole genome shotgun (WGS) entry which is preliminary data.</text>
</comment>
<feature type="compositionally biased region" description="Polar residues" evidence="1">
    <location>
        <begin position="262"/>
        <end position="275"/>
    </location>
</feature>
<name>A0A060SRU3_PYCCI</name>
<feature type="compositionally biased region" description="Basic residues" evidence="1">
    <location>
        <begin position="545"/>
        <end position="562"/>
    </location>
</feature>
<dbReference type="HOGENOM" id="CLU_306565_0_0_1"/>
<evidence type="ECO:0000313" key="2">
    <source>
        <dbReference type="EMBL" id="CDO76861.1"/>
    </source>
</evidence>
<protein>
    <submittedName>
        <fullName evidence="2">Uncharacterized protein</fullName>
    </submittedName>
</protein>
<keyword evidence="3" id="KW-1185">Reference proteome</keyword>
<dbReference type="OrthoDB" id="3266602at2759"/>
<feature type="compositionally biased region" description="Low complexity" evidence="1">
    <location>
        <begin position="501"/>
        <end position="517"/>
    </location>
</feature>
<feature type="compositionally biased region" description="Basic and acidic residues" evidence="1">
    <location>
        <begin position="519"/>
        <end position="528"/>
    </location>
</feature>
<feature type="compositionally biased region" description="Low complexity" evidence="1">
    <location>
        <begin position="403"/>
        <end position="422"/>
    </location>
</feature>
<dbReference type="OMA" id="STIAPHY"/>
<dbReference type="Proteomes" id="UP000029665">
    <property type="component" value="Unassembled WGS sequence"/>
</dbReference>
<proteinExistence type="predicted"/>
<accession>A0A060SRU3</accession>
<dbReference type="EMBL" id="CCBP010000416">
    <property type="protein sequence ID" value="CDO76861.1"/>
    <property type="molecule type" value="Genomic_DNA"/>
</dbReference>